<evidence type="ECO:0000313" key="3">
    <source>
        <dbReference type="Proteomes" id="UP001239994"/>
    </source>
</evidence>
<evidence type="ECO:0000256" key="1">
    <source>
        <dbReference type="SAM" id="Coils"/>
    </source>
</evidence>
<proteinExistence type="predicted"/>
<gene>
    <name evidence="2" type="ORF">P4O66_019109</name>
</gene>
<keyword evidence="1" id="KW-0175">Coiled coil</keyword>
<evidence type="ECO:0000313" key="2">
    <source>
        <dbReference type="EMBL" id="KAK1784318.1"/>
    </source>
</evidence>
<comment type="caution">
    <text evidence="2">The sequence shown here is derived from an EMBL/GenBank/DDBJ whole genome shotgun (WGS) entry which is preliminary data.</text>
</comment>
<accession>A0AAD8YN90</accession>
<sequence length="184" mass="21239">MRSVENETMERNHNNGMHLADTFIQINYDTLSSKGIAQGSNSGNVNYTIAHTNPSQVRQTEEQIKVEFEELHQFLKEEEATRIAALREEEEEKSQRMKAKISEMNKLLTSVLEQINKIKDDMNNEDSLFLHVSPVPKKFRSTEERAKYTVPDPEVGPGVLIDVSKHLGNLRYTVWEKMKDICPY</sequence>
<dbReference type="EMBL" id="JAROKS010000295">
    <property type="protein sequence ID" value="KAK1784318.1"/>
    <property type="molecule type" value="Genomic_DNA"/>
</dbReference>
<keyword evidence="3" id="KW-1185">Reference proteome</keyword>
<dbReference type="AlphaFoldDB" id="A0AAD8YN90"/>
<reference evidence="2" key="1">
    <citation type="submission" date="2023-03" db="EMBL/GenBank/DDBJ databases">
        <title>Electrophorus voltai genome.</title>
        <authorList>
            <person name="Bian C."/>
        </authorList>
    </citation>
    <scope>NUCLEOTIDE SEQUENCE</scope>
    <source>
        <strain evidence="2">CB-2022</strain>
        <tissue evidence="2">Muscle</tissue>
    </source>
</reference>
<name>A0AAD8YN90_9TELE</name>
<feature type="coiled-coil region" evidence="1">
    <location>
        <begin position="76"/>
        <end position="107"/>
    </location>
</feature>
<protein>
    <submittedName>
        <fullName evidence="2">Uncharacterized protein</fullName>
    </submittedName>
</protein>
<organism evidence="2 3">
    <name type="scientific">Electrophorus voltai</name>
    <dbReference type="NCBI Taxonomy" id="2609070"/>
    <lineage>
        <taxon>Eukaryota</taxon>
        <taxon>Metazoa</taxon>
        <taxon>Chordata</taxon>
        <taxon>Craniata</taxon>
        <taxon>Vertebrata</taxon>
        <taxon>Euteleostomi</taxon>
        <taxon>Actinopterygii</taxon>
        <taxon>Neopterygii</taxon>
        <taxon>Teleostei</taxon>
        <taxon>Ostariophysi</taxon>
        <taxon>Gymnotiformes</taxon>
        <taxon>Gymnotoidei</taxon>
        <taxon>Gymnotidae</taxon>
        <taxon>Electrophorus</taxon>
    </lineage>
</organism>
<dbReference type="PANTHER" id="PTHR24103">
    <property type="entry name" value="E3 UBIQUITIN-PROTEIN LIGASE TRIM"/>
    <property type="match status" value="1"/>
</dbReference>
<feature type="non-terminal residue" evidence="2">
    <location>
        <position position="1"/>
    </location>
</feature>
<dbReference type="Proteomes" id="UP001239994">
    <property type="component" value="Unassembled WGS sequence"/>
</dbReference>
<dbReference type="InterPro" id="IPR050143">
    <property type="entry name" value="TRIM/RBCC"/>
</dbReference>